<keyword evidence="5 7" id="KW-0378">Hydrolase</keyword>
<comment type="pathway">
    <text evidence="2 7">Secondary metabolite metabolism; methylglyoxal degradation; (R)-lactate from methylglyoxal: step 2/2.</text>
</comment>
<evidence type="ECO:0000313" key="10">
    <source>
        <dbReference type="Proteomes" id="UP000324285"/>
    </source>
</evidence>
<dbReference type="OrthoDB" id="9802248at2"/>
<feature type="binding site" evidence="7">
    <location>
        <position position="131"/>
    </location>
    <ligand>
        <name>Zn(2+)</name>
        <dbReference type="ChEBI" id="CHEBI:29105"/>
        <label>1</label>
    </ligand>
</feature>
<evidence type="ECO:0000256" key="1">
    <source>
        <dbReference type="ARBA" id="ARBA00001623"/>
    </source>
</evidence>
<evidence type="ECO:0000256" key="2">
    <source>
        <dbReference type="ARBA" id="ARBA00004963"/>
    </source>
</evidence>
<dbReference type="InterPro" id="IPR050110">
    <property type="entry name" value="Glyoxalase_II_hydrolase"/>
</dbReference>
<dbReference type="InterPro" id="IPR032282">
    <property type="entry name" value="HAGH_C"/>
</dbReference>
<keyword evidence="6 7" id="KW-0862">Zinc</keyword>
<gene>
    <name evidence="7 9" type="primary">gloB</name>
    <name evidence="9" type="ORF">E4T21_08975</name>
</gene>
<name>A0A5C1NFM5_9GAMM</name>
<dbReference type="HAMAP" id="MF_01374">
    <property type="entry name" value="Glyoxalase_2"/>
    <property type="match status" value="1"/>
</dbReference>
<dbReference type="InterPro" id="IPR035680">
    <property type="entry name" value="Clx_II_MBL"/>
</dbReference>
<evidence type="ECO:0000259" key="8">
    <source>
        <dbReference type="SMART" id="SM00849"/>
    </source>
</evidence>
<dbReference type="GO" id="GO:0046872">
    <property type="term" value="F:metal ion binding"/>
    <property type="evidence" value="ECO:0007669"/>
    <property type="project" value="UniProtKB-KW"/>
</dbReference>
<dbReference type="EMBL" id="CP038437">
    <property type="protein sequence ID" value="QEM81661.1"/>
    <property type="molecule type" value="Genomic_DNA"/>
</dbReference>
<dbReference type="SUPFAM" id="SSF56281">
    <property type="entry name" value="Metallo-hydrolase/oxidoreductase"/>
    <property type="match status" value="1"/>
</dbReference>
<dbReference type="EC" id="3.1.2.6" evidence="7"/>
<feature type="binding site" evidence="7">
    <location>
        <position position="111"/>
    </location>
    <ligand>
        <name>Zn(2+)</name>
        <dbReference type="ChEBI" id="CHEBI:29105"/>
        <label>1</label>
    </ligand>
</feature>
<dbReference type="CDD" id="cd07723">
    <property type="entry name" value="hydroxyacylglutathione_hydrolase_MBL-fold"/>
    <property type="match status" value="1"/>
</dbReference>
<dbReference type="AlphaFoldDB" id="A0A5C1NFM5"/>
<evidence type="ECO:0000313" key="9">
    <source>
        <dbReference type="EMBL" id="QEM81661.1"/>
    </source>
</evidence>
<dbReference type="Pfam" id="PF00753">
    <property type="entry name" value="Lactamase_B"/>
    <property type="match status" value="1"/>
</dbReference>
<comment type="subunit">
    <text evidence="7">Monomer.</text>
</comment>
<evidence type="ECO:0000256" key="7">
    <source>
        <dbReference type="HAMAP-Rule" id="MF_01374"/>
    </source>
</evidence>
<accession>A0A5C1NFM5</accession>
<dbReference type="InterPro" id="IPR001279">
    <property type="entry name" value="Metallo-B-lactamas"/>
</dbReference>
<feature type="binding site" evidence="7">
    <location>
        <position position="131"/>
    </location>
    <ligand>
        <name>Zn(2+)</name>
        <dbReference type="ChEBI" id="CHEBI:29105"/>
        <label>2</label>
    </ligand>
</feature>
<dbReference type="PANTHER" id="PTHR43705">
    <property type="entry name" value="HYDROXYACYLGLUTATHIONE HYDROLASE"/>
    <property type="match status" value="1"/>
</dbReference>
<sequence length="255" mass="28017">MLSVTPIPAFSDNYIWLLRQDSSQEVCVVDPGDAAPVIEVLEREGLTLGCVLITHHHHDHTGGLAELIKRYSPRVIGPDNPSIAGIQERVADGDEFRVMGRRFEVIAVPGHTLDHLAFFTSGIPALLFCGDTMFSAGCGRLFEGTPEQMNASLERLNEMPADTLVFAAHEYTLANLAFAQAADPDNKDVAKALQECERARELDRPTLPSTLERERRINPFLRCDDAGVRKAASAHGSTDSKDATFATLRAWKDSF</sequence>
<dbReference type="Pfam" id="PF16123">
    <property type="entry name" value="HAGH_C"/>
    <property type="match status" value="1"/>
</dbReference>
<dbReference type="GO" id="GO:0004416">
    <property type="term" value="F:hydroxyacylglutathione hydrolase activity"/>
    <property type="evidence" value="ECO:0007669"/>
    <property type="project" value="UniProtKB-UniRule"/>
</dbReference>
<dbReference type="RefSeq" id="WP_149284672.1">
    <property type="nucleotide sequence ID" value="NZ_CP038437.2"/>
</dbReference>
<evidence type="ECO:0000256" key="4">
    <source>
        <dbReference type="ARBA" id="ARBA00022723"/>
    </source>
</evidence>
<dbReference type="InterPro" id="IPR036866">
    <property type="entry name" value="RibonucZ/Hydroxyglut_hydro"/>
</dbReference>
<dbReference type="Gene3D" id="3.60.15.10">
    <property type="entry name" value="Ribonuclease Z/Hydroxyacylglutathione hydrolase-like"/>
    <property type="match status" value="1"/>
</dbReference>
<dbReference type="NCBIfam" id="TIGR03413">
    <property type="entry name" value="GSH_gloB"/>
    <property type="match status" value="1"/>
</dbReference>
<organism evidence="9 10">
    <name type="scientific">Halomonas binhaiensis</name>
    <dbReference type="NCBI Taxonomy" id="2562282"/>
    <lineage>
        <taxon>Bacteria</taxon>
        <taxon>Pseudomonadati</taxon>
        <taxon>Pseudomonadota</taxon>
        <taxon>Gammaproteobacteria</taxon>
        <taxon>Oceanospirillales</taxon>
        <taxon>Halomonadaceae</taxon>
        <taxon>Halomonas</taxon>
    </lineage>
</organism>
<dbReference type="UniPathway" id="UPA00619">
    <property type="reaction ID" value="UER00676"/>
</dbReference>
<feature type="binding site" evidence="7">
    <location>
        <position position="57"/>
    </location>
    <ligand>
        <name>Zn(2+)</name>
        <dbReference type="ChEBI" id="CHEBI:29105"/>
        <label>1</label>
    </ligand>
</feature>
<proteinExistence type="inferred from homology"/>
<feature type="binding site" evidence="7">
    <location>
        <position position="169"/>
    </location>
    <ligand>
        <name>Zn(2+)</name>
        <dbReference type="ChEBI" id="CHEBI:29105"/>
        <label>2</label>
    </ligand>
</feature>
<dbReference type="InterPro" id="IPR017782">
    <property type="entry name" value="Hydroxyacylglutathione_Hdrlase"/>
</dbReference>
<dbReference type="KEGG" id="hbh:E4T21_08975"/>
<dbReference type="PANTHER" id="PTHR43705:SF1">
    <property type="entry name" value="HYDROXYACYLGLUTATHIONE HYDROLASE GLOB"/>
    <property type="match status" value="1"/>
</dbReference>
<evidence type="ECO:0000256" key="6">
    <source>
        <dbReference type="ARBA" id="ARBA00022833"/>
    </source>
</evidence>
<feature type="binding site" evidence="7">
    <location>
        <position position="59"/>
    </location>
    <ligand>
        <name>Zn(2+)</name>
        <dbReference type="ChEBI" id="CHEBI:29105"/>
        <label>2</label>
    </ligand>
</feature>
<protein>
    <recommendedName>
        <fullName evidence="7">Hydroxyacylglutathione hydrolase</fullName>
        <ecNumber evidence="7">3.1.2.6</ecNumber>
    </recommendedName>
    <alternativeName>
        <fullName evidence="7">Glyoxalase II</fullName>
        <shortName evidence="7">Glx II</shortName>
    </alternativeName>
</protein>
<feature type="binding site" evidence="7">
    <location>
        <position position="60"/>
    </location>
    <ligand>
        <name>Zn(2+)</name>
        <dbReference type="ChEBI" id="CHEBI:29105"/>
        <label>2</label>
    </ligand>
</feature>
<comment type="cofactor">
    <cofactor evidence="7">
        <name>Zn(2+)</name>
        <dbReference type="ChEBI" id="CHEBI:29105"/>
    </cofactor>
    <text evidence="7">Binds 2 Zn(2+) ions per subunit.</text>
</comment>
<keyword evidence="4 7" id="KW-0479">Metal-binding</keyword>
<dbReference type="PIRSF" id="PIRSF005457">
    <property type="entry name" value="Glx"/>
    <property type="match status" value="1"/>
</dbReference>
<dbReference type="SMART" id="SM00849">
    <property type="entry name" value="Lactamase_B"/>
    <property type="match status" value="1"/>
</dbReference>
<comment type="similarity">
    <text evidence="3 7">Belongs to the metallo-beta-lactamase superfamily. Glyoxalase II family.</text>
</comment>
<comment type="catalytic activity">
    <reaction evidence="1 7">
        <text>an S-(2-hydroxyacyl)glutathione + H2O = a 2-hydroxy carboxylate + glutathione + H(+)</text>
        <dbReference type="Rhea" id="RHEA:21864"/>
        <dbReference type="ChEBI" id="CHEBI:15377"/>
        <dbReference type="ChEBI" id="CHEBI:15378"/>
        <dbReference type="ChEBI" id="CHEBI:57925"/>
        <dbReference type="ChEBI" id="CHEBI:58896"/>
        <dbReference type="ChEBI" id="CHEBI:71261"/>
        <dbReference type="EC" id="3.1.2.6"/>
    </reaction>
</comment>
<reference evidence="9" key="1">
    <citation type="submission" date="2021-02" db="EMBL/GenBank/DDBJ databases">
        <title>Strain Y2R2, a novel species of the genus Halomonas.</title>
        <authorList>
            <person name="Huang H."/>
        </authorList>
    </citation>
    <scope>NUCLEOTIDE SEQUENCE</scope>
    <source>
        <strain evidence="9">Y2R2</strain>
    </source>
</reference>
<evidence type="ECO:0000256" key="5">
    <source>
        <dbReference type="ARBA" id="ARBA00022801"/>
    </source>
</evidence>
<feature type="binding site" evidence="7">
    <location>
        <position position="55"/>
    </location>
    <ligand>
        <name>Zn(2+)</name>
        <dbReference type="ChEBI" id="CHEBI:29105"/>
        <label>1</label>
    </ligand>
</feature>
<keyword evidence="10" id="KW-1185">Reference proteome</keyword>
<dbReference type="Proteomes" id="UP000324285">
    <property type="component" value="Chromosome"/>
</dbReference>
<feature type="domain" description="Metallo-beta-lactamase" evidence="8">
    <location>
        <begin position="12"/>
        <end position="169"/>
    </location>
</feature>
<comment type="function">
    <text evidence="7">Thiolesterase that catalyzes the hydrolysis of S-D-lactoyl-glutathione to form glutathione and D-lactic acid.</text>
</comment>
<dbReference type="GO" id="GO:0019243">
    <property type="term" value="P:methylglyoxal catabolic process to D-lactate via S-lactoyl-glutathione"/>
    <property type="evidence" value="ECO:0007669"/>
    <property type="project" value="UniProtKB-UniRule"/>
</dbReference>
<evidence type="ECO:0000256" key="3">
    <source>
        <dbReference type="ARBA" id="ARBA00006759"/>
    </source>
</evidence>